<dbReference type="PANTHER" id="PTHR33271:SF22">
    <property type="entry name" value="OS04G0445200 PROTEIN"/>
    <property type="match status" value="1"/>
</dbReference>
<keyword evidence="3" id="KW-1185">Reference proteome</keyword>
<dbReference type="AlphaFoldDB" id="A0A4Y9VSF4"/>
<dbReference type="CDD" id="cd02227">
    <property type="entry name" value="cupin_TM1112-like"/>
    <property type="match status" value="1"/>
</dbReference>
<dbReference type="InterPro" id="IPR008579">
    <property type="entry name" value="UGlyAH_Cupin_dom"/>
</dbReference>
<dbReference type="SUPFAM" id="SSF51182">
    <property type="entry name" value="RmlC-like cupins"/>
    <property type="match status" value="1"/>
</dbReference>
<protein>
    <submittedName>
        <fullName evidence="2">DUF861 domain-containing protein</fullName>
    </submittedName>
</protein>
<dbReference type="EMBL" id="PQVH01000008">
    <property type="protein sequence ID" value="TFW71531.1"/>
    <property type="molecule type" value="Genomic_DNA"/>
</dbReference>
<feature type="domain" description="(S)-ureidoglycine aminohydrolase cupin" evidence="1">
    <location>
        <begin position="16"/>
        <end position="89"/>
    </location>
</feature>
<dbReference type="InterPro" id="IPR014710">
    <property type="entry name" value="RmlC-like_jellyroll"/>
</dbReference>
<gene>
    <name evidence="2" type="ORF">C3Y98_05385</name>
</gene>
<sequence length="92" mass="10314">MTQIIVDHNPSEEKLKQLGVSSWSIWDCAPSKFPLNFDSATESAYVLEGEIHVTPQGGETVVIKAGDFVVFPKGLKSNWEVTKQLKKHYKHS</sequence>
<comment type="caution">
    <text evidence="2">The sequence shown here is derived from an EMBL/GenBank/DDBJ whole genome shotgun (WGS) entry which is preliminary data.</text>
</comment>
<proteinExistence type="predicted"/>
<organism evidence="2 3">
    <name type="scientific">Methylotenera oryzisoli</name>
    <dbReference type="NCBI Taxonomy" id="2080758"/>
    <lineage>
        <taxon>Bacteria</taxon>
        <taxon>Pseudomonadati</taxon>
        <taxon>Pseudomonadota</taxon>
        <taxon>Betaproteobacteria</taxon>
        <taxon>Nitrosomonadales</taxon>
        <taxon>Methylophilaceae</taxon>
        <taxon>Methylotenera</taxon>
    </lineage>
</organism>
<dbReference type="Gene3D" id="2.60.120.10">
    <property type="entry name" value="Jelly Rolls"/>
    <property type="match status" value="1"/>
</dbReference>
<name>A0A4Y9VSF4_9PROT</name>
<evidence type="ECO:0000259" key="1">
    <source>
        <dbReference type="Pfam" id="PF05899"/>
    </source>
</evidence>
<dbReference type="InterPro" id="IPR011051">
    <property type="entry name" value="RmlC_Cupin_sf"/>
</dbReference>
<dbReference type="Proteomes" id="UP000297706">
    <property type="component" value="Unassembled WGS sequence"/>
</dbReference>
<dbReference type="Pfam" id="PF05899">
    <property type="entry name" value="Cupin_3"/>
    <property type="match status" value="1"/>
</dbReference>
<dbReference type="PANTHER" id="PTHR33271">
    <property type="entry name" value="OS04G0445200 PROTEIN"/>
    <property type="match status" value="1"/>
</dbReference>
<dbReference type="RefSeq" id="WP_015832114.1">
    <property type="nucleotide sequence ID" value="NZ_PQVH01000008.1"/>
</dbReference>
<accession>A0A4Y9VSF4</accession>
<dbReference type="OrthoDB" id="9799053at2"/>
<evidence type="ECO:0000313" key="3">
    <source>
        <dbReference type="Proteomes" id="UP000297706"/>
    </source>
</evidence>
<evidence type="ECO:0000313" key="2">
    <source>
        <dbReference type="EMBL" id="TFW71531.1"/>
    </source>
</evidence>
<reference evidence="2 3" key="1">
    <citation type="submission" date="2018-02" db="EMBL/GenBank/DDBJ databases">
        <title>A novel lanthanide dependent methylotroph, Methylotenera sp. La3113.</title>
        <authorList>
            <person name="Lv H."/>
            <person name="Tani A."/>
        </authorList>
    </citation>
    <scope>NUCLEOTIDE SEQUENCE [LARGE SCALE GENOMIC DNA]</scope>
    <source>
        <strain evidence="2 3">La3113</strain>
    </source>
</reference>